<dbReference type="OrthoDB" id="6023295at2"/>
<proteinExistence type="predicted"/>
<evidence type="ECO:0000313" key="2">
    <source>
        <dbReference type="EMBL" id="RCS30897.1"/>
    </source>
</evidence>
<dbReference type="Proteomes" id="UP000252387">
    <property type="component" value="Unassembled WGS sequence"/>
</dbReference>
<evidence type="ECO:0000256" key="1">
    <source>
        <dbReference type="SAM" id="SignalP"/>
    </source>
</evidence>
<dbReference type="SUPFAM" id="SSF48452">
    <property type="entry name" value="TPR-like"/>
    <property type="match status" value="2"/>
</dbReference>
<gene>
    <name evidence="2" type="ORF">DEO45_03855</name>
</gene>
<keyword evidence="3" id="KW-1185">Reference proteome</keyword>
<accession>A0A368KGC6</accession>
<evidence type="ECO:0008006" key="4">
    <source>
        <dbReference type="Google" id="ProtNLM"/>
    </source>
</evidence>
<protein>
    <recommendedName>
        <fullName evidence="4">Tetratricopeptide repeat protein</fullName>
    </recommendedName>
</protein>
<name>A0A368KGC6_9GAMM</name>
<keyword evidence="1" id="KW-0732">Signal</keyword>
<feature type="signal peptide" evidence="1">
    <location>
        <begin position="1"/>
        <end position="21"/>
    </location>
</feature>
<reference evidence="2 3" key="1">
    <citation type="submission" date="2018-05" db="EMBL/GenBank/DDBJ databases">
        <title>Draft genome sequence of Rhodanobacter denitrificans Yn1 isolated from gold copper mine.</title>
        <authorList>
            <person name="Yang N."/>
            <person name="Mazhar H.S."/>
            <person name="Rensing C."/>
        </authorList>
    </citation>
    <scope>NUCLEOTIDE SEQUENCE [LARGE SCALE GENOMIC DNA]</scope>
    <source>
        <strain evidence="2 3">Yn1</strain>
    </source>
</reference>
<dbReference type="EMBL" id="QFWQ01000003">
    <property type="protein sequence ID" value="RCS30897.1"/>
    <property type="molecule type" value="Genomic_DNA"/>
</dbReference>
<dbReference type="Gene3D" id="1.25.40.10">
    <property type="entry name" value="Tetratricopeptide repeat domain"/>
    <property type="match status" value="1"/>
</dbReference>
<evidence type="ECO:0000313" key="3">
    <source>
        <dbReference type="Proteomes" id="UP000252387"/>
    </source>
</evidence>
<sequence length="507" mass="56232">MSRIFMTAAALVLLTVCTARATIPPTPKLDDRAAEPAADVAQLVQKAFTDASHNDTASAQARLDKAVHAEGFDDLPTDLRYRALLVASLIATQSGQDKKAHEMVVRATAFDEADETAWTTRLSTAFSVGDYSDAGHCVAVLAQRWPGKLGNLNSGAIRQLHYQFLQVQNPDTDREMLDALFDAGWLESGIEPSNLWRDLALLHIEHNDIARATAVALRITSAQAALSMRVDRRFDPITLKRPQDFDIDRLVAAEIKAAQERVKAQPDKLEPIADLQALLLITGQYARVLSISNTVLIHSGHGDGPKTYTDFDDKYPWVLDNRSRAFKRQGRWDDAVRVEVLAARRPEHGGMNVSQLINLGELYADLDLPDKAADTIVELGNMSPFGRMQLESVKLRIAVAKNDAAAIAASMSYQREHRADAIATWEDALLLCGKLDEAESLLIERLQKPAWRNAALVDMQHYADVTETPKEKLIHDRWNTVTARPDVQAAMQKVGRVEKFHITEALR</sequence>
<dbReference type="AlphaFoldDB" id="A0A368KGC6"/>
<dbReference type="InterPro" id="IPR011990">
    <property type="entry name" value="TPR-like_helical_dom_sf"/>
</dbReference>
<feature type="chain" id="PRO_5017066912" description="Tetratricopeptide repeat protein" evidence="1">
    <location>
        <begin position="22"/>
        <end position="507"/>
    </location>
</feature>
<organism evidence="2 3">
    <name type="scientific">Rhodanobacter denitrificans</name>
    <dbReference type="NCBI Taxonomy" id="666685"/>
    <lineage>
        <taxon>Bacteria</taxon>
        <taxon>Pseudomonadati</taxon>
        <taxon>Pseudomonadota</taxon>
        <taxon>Gammaproteobacteria</taxon>
        <taxon>Lysobacterales</taxon>
        <taxon>Rhodanobacteraceae</taxon>
        <taxon>Rhodanobacter</taxon>
    </lineage>
</organism>
<dbReference type="RefSeq" id="WP_114340974.1">
    <property type="nucleotide sequence ID" value="NZ_QFWQ01000003.1"/>
</dbReference>
<comment type="caution">
    <text evidence="2">The sequence shown here is derived from an EMBL/GenBank/DDBJ whole genome shotgun (WGS) entry which is preliminary data.</text>
</comment>